<dbReference type="InterPro" id="IPR050874">
    <property type="entry name" value="Diverse_PLD-related"/>
</dbReference>
<feature type="compositionally biased region" description="Low complexity" evidence="1">
    <location>
        <begin position="301"/>
        <end position="344"/>
    </location>
</feature>
<evidence type="ECO:0000259" key="2">
    <source>
        <dbReference type="PROSITE" id="PS50035"/>
    </source>
</evidence>
<dbReference type="PANTHER" id="PTHR10185">
    <property type="entry name" value="PHOSPHOLIPASE D - RELATED"/>
    <property type="match status" value="1"/>
</dbReference>
<dbReference type="EMBL" id="VBPB01000414">
    <property type="protein sequence ID" value="TMQ67706.1"/>
    <property type="molecule type" value="Genomic_DNA"/>
</dbReference>
<dbReference type="SUPFAM" id="SSF56024">
    <property type="entry name" value="Phospholipase D/nuclease"/>
    <property type="match status" value="2"/>
</dbReference>
<name>A0A538TVQ6_UNCEI</name>
<proteinExistence type="predicted"/>
<evidence type="ECO:0000313" key="3">
    <source>
        <dbReference type="EMBL" id="TMQ67706.1"/>
    </source>
</evidence>
<accession>A0A538TVQ6</accession>
<dbReference type="Proteomes" id="UP000319771">
    <property type="component" value="Unassembled WGS sequence"/>
</dbReference>
<dbReference type="InterPro" id="IPR001736">
    <property type="entry name" value="PLipase_D/transphosphatidylase"/>
</dbReference>
<comment type="caution">
    <text evidence="3">The sequence shown here is derived from an EMBL/GenBank/DDBJ whole genome shotgun (WGS) entry which is preliminary data.</text>
</comment>
<organism evidence="3 4">
    <name type="scientific">Eiseniibacteriota bacterium</name>
    <dbReference type="NCBI Taxonomy" id="2212470"/>
    <lineage>
        <taxon>Bacteria</taxon>
        <taxon>Candidatus Eiseniibacteriota</taxon>
    </lineage>
</organism>
<protein>
    <recommendedName>
        <fullName evidence="2">PLD phosphodiesterase domain-containing protein</fullName>
    </recommendedName>
</protein>
<dbReference type="PANTHER" id="PTHR10185:SF17">
    <property type="entry name" value="GM01519P-RELATED"/>
    <property type="match status" value="1"/>
</dbReference>
<dbReference type="GO" id="GO:0003824">
    <property type="term" value="F:catalytic activity"/>
    <property type="evidence" value="ECO:0007669"/>
    <property type="project" value="InterPro"/>
</dbReference>
<feature type="region of interest" description="Disordered" evidence="1">
    <location>
        <begin position="297"/>
        <end position="344"/>
    </location>
</feature>
<feature type="domain" description="PLD phosphodiesterase" evidence="2">
    <location>
        <begin position="105"/>
        <end position="132"/>
    </location>
</feature>
<dbReference type="AlphaFoldDB" id="A0A538TVQ6"/>
<dbReference type="GO" id="GO:0006793">
    <property type="term" value="P:phosphorus metabolic process"/>
    <property type="evidence" value="ECO:0007669"/>
    <property type="project" value="UniProtKB-ARBA"/>
</dbReference>
<gene>
    <name evidence="3" type="ORF">E6K81_17035</name>
</gene>
<dbReference type="PROSITE" id="PS50035">
    <property type="entry name" value="PLD"/>
    <property type="match status" value="1"/>
</dbReference>
<evidence type="ECO:0000256" key="1">
    <source>
        <dbReference type="SAM" id="MobiDB-lite"/>
    </source>
</evidence>
<sequence length="344" mass="37018">MQLVETRPVESRLGNPALAAAAPVWVEMIDGATRTLDLEEFYLATWPGEPLSPVLEAMRRAAKRGVAVRLILDTGMLDSSPLPPDSLGLLAGVSLRLLDMKKVSGGGVQHSKYFIVDDREVYVGSQNLDWRSLKHIHELGVRARDPRIAGLFTRVFESDWQAAAPPGGAAAGTTPVAVSAPLPALPIRLAQAPGDTVDVWPSFSPEGHIPDASLWDRDALVRLIDGARREIVVQSLTYGLGRPGRRDSTLDEALRRAAGRGVKVRLILSDWEADNPRIGDLQRLARVPGVEVKLRCGPGWGPATGSPTTSTAPATRRSRCATARSPLRPTPSSRSAGPRARSSR</sequence>
<dbReference type="InterPro" id="IPR025202">
    <property type="entry name" value="PLD-like_dom"/>
</dbReference>
<dbReference type="Gene3D" id="3.30.870.10">
    <property type="entry name" value="Endonuclease Chain A"/>
    <property type="match status" value="2"/>
</dbReference>
<dbReference type="SMART" id="SM00155">
    <property type="entry name" value="PLDc"/>
    <property type="match status" value="1"/>
</dbReference>
<evidence type="ECO:0000313" key="4">
    <source>
        <dbReference type="Proteomes" id="UP000319771"/>
    </source>
</evidence>
<dbReference type="Pfam" id="PF13091">
    <property type="entry name" value="PLDc_2"/>
    <property type="match status" value="1"/>
</dbReference>
<reference evidence="3 4" key="1">
    <citation type="journal article" date="2019" name="Nat. Microbiol.">
        <title>Mediterranean grassland soil C-N compound turnover is dependent on rainfall and depth, and is mediated by genomically divergent microorganisms.</title>
        <authorList>
            <person name="Diamond S."/>
            <person name="Andeer P.F."/>
            <person name="Li Z."/>
            <person name="Crits-Christoph A."/>
            <person name="Burstein D."/>
            <person name="Anantharaman K."/>
            <person name="Lane K.R."/>
            <person name="Thomas B.C."/>
            <person name="Pan C."/>
            <person name="Northen T.R."/>
            <person name="Banfield J.F."/>
        </authorList>
    </citation>
    <scope>NUCLEOTIDE SEQUENCE [LARGE SCALE GENOMIC DNA]</scope>
    <source>
        <strain evidence="3">WS_11</strain>
    </source>
</reference>